<feature type="region of interest" description="Disordered" evidence="1">
    <location>
        <begin position="224"/>
        <end position="271"/>
    </location>
</feature>
<sequence length="970" mass="108350">MASLFVGISAIRWVQEAFTPVAPEADASSKGAVDVPRPSLVDLEADADSMPPKCRMAILRPTMTPDEADLALLAIHKPFCLVYTAEGRWRSPHFVHPSKLRERGKRQRADWALRMDDVEERLEEALQISVYNDVLSGSGDEFEPELLGQVRVVAKDLFELAEHGRTGVNRPNSMWVLCRAVAREESKLPRNGDSLLRQHHGRSAFPENLCILRVHAWVMGSISASGAPGPARKNEKEETNEQKIEEEEEESNDDGDREDEAESARAAAAQEYESLREATEELLQEKWLGLRGLWTLRDAYTPFPETIDVDEKAKLKALYLQNKEAMRRKALGLAWTGPIPQSLRKEVLMCLSGAQHKRHRAGSGYYQRLSELASLPNLGIPEDSVSRSDNSGIDANWGRMVAHEVSLDIHRAFPRGRGRRNGAHPDAITATLARILKAYALRNPSVGYCQGLNFIAALLLQMLEDPVQTGRSNRFFRRDGDDMTQSSVSSDINEMQSQIRDYNSPPSKGRRKARSVSPRPVGDPWQSPFRKNMDPEFHLMTAEEAAFWLLAVMVEDINPGAYTPPLLRAQADVVALSELFCRRTSNIYWALANREMPLEFCASQWLLVHFSNVFPIETAMRVLELVLLNGMDTTYAVSIAFVRLTSAFILKPKVSRASTAELKRSISAAMDEDYNINDQTTRDSDVAQNLHSCEIEFHDPESPLGLGVLMERLKEGLDTCYDDMLLLTTARQEVLTSEARDKIRKSRDWHYSLSVASHNSASSAVAAALSSIDRSYNSSPDARPRRTPTERRSPASRGASPVPSDGQARDTQVGSEEERKAQEHQSSIIEQRKMEEKRRLAAQYPNYLEQHLSRVMNGALSQTGVLERLGQINRLLFGLSHWLLLSSPVSQYAVASPMRNALAQTLGWHALDTKELKLMVTALAQPQSAIEAPSFADDEGDEPMADGDPDFVTNIADMPLLRHRPHGGVL</sequence>
<evidence type="ECO:0000259" key="2">
    <source>
        <dbReference type="PROSITE" id="PS50086"/>
    </source>
</evidence>
<reference evidence="3" key="1">
    <citation type="submission" date="2021-01" db="EMBL/GenBank/DDBJ databases">
        <authorList>
            <person name="Corre E."/>
            <person name="Pelletier E."/>
            <person name="Niang G."/>
            <person name="Scheremetjew M."/>
            <person name="Finn R."/>
            <person name="Kale V."/>
            <person name="Holt S."/>
            <person name="Cochrane G."/>
            <person name="Meng A."/>
            <person name="Brown T."/>
            <person name="Cohen L."/>
        </authorList>
    </citation>
    <scope>NUCLEOTIDE SEQUENCE</scope>
    <source>
        <strain evidence="3">CCMP2078</strain>
    </source>
</reference>
<dbReference type="GO" id="GO:0005096">
    <property type="term" value="F:GTPase activator activity"/>
    <property type="evidence" value="ECO:0007669"/>
    <property type="project" value="TreeGrafter"/>
</dbReference>
<dbReference type="InterPro" id="IPR050302">
    <property type="entry name" value="Rab_GAP_TBC_domain"/>
</dbReference>
<evidence type="ECO:0000313" key="3">
    <source>
        <dbReference type="EMBL" id="CAD8261142.1"/>
    </source>
</evidence>
<feature type="region of interest" description="Disordered" evidence="1">
    <location>
        <begin position="774"/>
        <end position="831"/>
    </location>
</feature>
<feature type="compositionally biased region" description="Basic and acidic residues" evidence="1">
    <location>
        <begin position="232"/>
        <end position="243"/>
    </location>
</feature>
<dbReference type="Gene3D" id="1.10.8.270">
    <property type="entry name" value="putative rabgap domain of human tbc1 domain family member 14 like domains"/>
    <property type="match status" value="1"/>
</dbReference>
<feature type="domain" description="Rab-GAP TBC" evidence="2">
    <location>
        <begin position="338"/>
        <end position="630"/>
    </location>
</feature>
<dbReference type="PANTHER" id="PTHR47219:SF20">
    <property type="entry name" value="TBC1 DOMAIN FAMILY MEMBER 2B"/>
    <property type="match status" value="1"/>
</dbReference>
<proteinExistence type="predicted"/>
<name>A0A7R9UBM4_9STRA</name>
<evidence type="ECO:0000256" key="1">
    <source>
        <dbReference type="SAM" id="MobiDB-lite"/>
    </source>
</evidence>
<protein>
    <recommendedName>
        <fullName evidence="2">Rab-GAP TBC domain-containing protein</fullName>
    </recommendedName>
</protein>
<organism evidence="3">
    <name type="scientific">Pinguiococcus pyrenoidosus</name>
    <dbReference type="NCBI Taxonomy" id="172671"/>
    <lineage>
        <taxon>Eukaryota</taxon>
        <taxon>Sar</taxon>
        <taxon>Stramenopiles</taxon>
        <taxon>Ochrophyta</taxon>
        <taxon>Pinguiophyceae</taxon>
        <taxon>Pinguiochrysidales</taxon>
        <taxon>Pinguiochrysidaceae</taxon>
        <taxon>Pinguiococcus</taxon>
    </lineage>
</organism>
<dbReference type="SMART" id="SM00164">
    <property type="entry name" value="TBC"/>
    <property type="match status" value="1"/>
</dbReference>
<dbReference type="AlphaFoldDB" id="A0A7R9UBM4"/>
<gene>
    <name evidence="3" type="ORF">PPYR1160_LOCUS10644</name>
</gene>
<feature type="compositionally biased region" description="Basic and acidic residues" evidence="1">
    <location>
        <begin position="782"/>
        <end position="793"/>
    </location>
</feature>
<dbReference type="SUPFAM" id="SSF47923">
    <property type="entry name" value="Ypt/Rab-GAP domain of gyp1p"/>
    <property type="match status" value="2"/>
</dbReference>
<dbReference type="Pfam" id="PF00566">
    <property type="entry name" value="RabGAP-TBC"/>
    <property type="match status" value="2"/>
</dbReference>
<dbReference type="InterPro" id="IPR000195">
    <property type="entry name" value="Rab-GAP-TBC_dom"/>
</dbReference>
<feature type="compositionally biased region" description="Polar residues" evidence="1">
    <location>
        <begin position="483"/>
        <end position="506"/>
    </location>
</feature>
<feature type="region of interest" description="Disordered" evidence="1">
    <location>
        <begin position="473"/>
        <end position="529"/>
    </location>
</feature>
<dbReference type="InterPro" id="IPR035969">
    <property type="entry name" value="Rab-GAP_TBC_sf"/>
</dbReference>
<dbReference type="GO" id="GO:0031267">
    <property type="term" value="F:small GTPase binding"/>
    <property type="evidence" value="ECO:0007669"/>
    <property type="project" value="TreeGrafter"/>
</dbReference>
<dbReference type="Gene3D" id="1.10.472.80">
    <property type="entry name" value="Ypt/Rab-GAP domain of gyp1p, domain 3"/>
    <property type="match status" value="1"/>
</dbReference>
<accession>A0A7R9UBM4</accession>
<dbReference type="PANTHER" id="PTHR47219">
    <property type="entry name" value="RAB GTPASE-ACTIVATING PROTEIN 1-LIKE"/>
    <property type="match status" value="1"/>
</dbReference>
<feature type="compositionally biased region" description="Acidic residues" evidence="1">
    <location>
        <begin position="244"/>
        <end position="261"/>
    </location>
</feature>
<dbReference type="PROSITE" id="PS50086">
    <property type="entry name" value="TBC_RABGAP"/>
    <property type="match status" value="1"/>
</dbReference>
<dbReference type="EMBL" id="HBEA01013956">
    <property type="protein sequence ID" value="CAD8261142.1"/>
    <property type="molecule type" value="Transcribed_RNA"/>
</dbReference>